<dbReference type="EMBL" id="JBHMBE010000003">
    <property type="protein sequence ID" value="MFB9646570.1"/>
    <property type="molecule type" value="Genomic_DNA"/>
</dbReference>
<organism evidence="2 3">
    <name type="scientific">Microbacterium terregens</name>
    <dbReference type="NCBI Taxonomy" id="69363"/>
    <lineage>
        <taxon>Bacteria</taxon>
        <taxon>Bacillati</taxon>
        <taxon>Actinomycetota</taxon>
        <taxon>Actinomycetes</taxon>
        <taxon>Micrococcales</taxon>
        <taxon>Microbacteriaceae</taxon>
        <taxon>Microbacterium</taxon>
    </lineage>
</organism>
<sequence>MTRAIETLVWAGVFVLITIVLVFAGIRVGTDGPLIVTGTPSERDAFEWRYVTYPWLAYLHIVPGILYLVGAPLQLWRRFRERHFTFHRRFGRVVLSLGLVSGVFALAFGVPFAYGGAWQSLATAVFGSWFLVSLMLAYRAIRGRRVRMHRRWMMRAFAVGLGVGMIRVWVGILAGSQLLPLEQSFAPAFWVGLSMHVLAGEAWLWWRPNADGLPRNAKADQPSK</sequence>
<gene>
    <name evidence="2" type="ORF">ACFFPJ_12280</name>
</gene>
<proteinExistence type="predicted"/>
<feature type="transmembrane region" description="Helical" evidence="1">
    <location>
        <begin position="187"/>
        <end position="206"/>
    </location>
</feature>
<dbReference type="InterPro" id="IPR018750">
    <property type="entry name" value="DUF2306_membrane"/>
</dbReference>
<keyword evidence="3" id="KW-1185">Reference proteome</keyword>
<feature type="transmembrane region" description="Helical" evidence="1">
    <location>
        <begin position="50"/>
        <end position="69"/>
    </location>
</feature>
<name>A0ABV5T1X7_9MICO</name>
<feature type="transmembrane region" description="Helical" evidence="1">
    <location>
        <begin position="7"/>
        <end position="30"/>
    </location>
</feature>
<dbReference type="RefSeq" id="WP_344713532.1">
    <property type="nucleotide sequence ID" value="NZ_BAAAWH010000001.1"/>
</dbReference>
<reference evidence="2 3" key="1">
    <citation type="submission" date="2024-09" db="EMBL/GenBank/DDBJ databases">
        <authorList>
            <person name="Sun Q."/>
            <person name="Mori K."/>
        </authorList>
    </citation>
    <scope>NUCLEOTIDE SEQUENCE [LARGE SCALE GENOMIC DNA]</scope>
    <source>
        <strain evidence="2 3">JCM 1342</strain>
    </source>
</reference>
<feature type="transmembrane region" description="Helical" evidence="1">
    <location>
        <begin position="120"/>
        <end position="141"/>
    </location>
</feature>
<evidence type="ECO:0000256" key="1">
    <source>
        <dbReference type="SAM" id="Phobius"/>
    </source>
</evidence>
<feature type="transmembrane region" description="Helical" evidence="1">
    <location>
        <begin position="153"/>
        <end position="175"/>
    </location>
</feature>
<dbReference type="Pfam" id="PF10067">
    <property type="entry name" value="DUF2306"/>
    <property type="match status" value="1"/>
</dbReference>
<evidence type="ECO:0000313" key="3">
    <source>
        <dbReference type="Proteomes" id="UP001589611"/>
    </source>
</evidence>
<protein>
    <submittedName>
        <fullName evidence="2">DUF2306 domain-containing protein</fullName>
    </submittedName>
</protein>
<feature type="transmembrane region" description="Helical" evidence="1">
    <location>
        <begin position="90"/>
        <end position="114"/>
    </location>
</feature>
<evidence type="ECO:0000313" key="2">
    <source>
        <dbReference type="EMBL" id="MFB9646570.1"/>
    </source>
</evidence>
<accession>A0ABV5T1X7</accession>
<keyword evidence="1" id="KW-0812">Transmembrane</keyword>
<dbReference type="Proteomes" id="UP001589611">
    <property type="component" value="Unassembled WGS sequence"/>
</dbReference>
<keyword evidence="1" id="KW-0472">Membrane</keyword>
<comment type="caution">
    <text evidence="2">The sequence shown here is derived from an EMBL/GenBank/DDBJ whole genome shotgun (WGS) entry which is preliminary data.</text>
</comment>
<keyword evidence="1" id="KW-1133">Transmembrane helix</keyword>